<dbReference type="PANTHER" id="PTHR43128">
    <property type="entry name" value="L-2-HYDROXYCARBOXYLATE DEHYDROGENASE (NAD(P)(+))"/>
    <property type="match status" value="1"/>
</dbReference>
<evidence type="ECO:0000259" key="1">
    <source>
        <dbReference type="Pfam" id="PF02866"/>
    </source>
</evidence>
<dbReference type="InterPro" id="IPR022383">
    <property type="entry name" value="Lactate/malate_DH_C"/>
</dbReference>
<dbReference type="EMBL" id="CADCXV010000580">
    <property type="protein sequence ID" value="CAB0030939.1"/>
    <property type="molecule type" value="Genomic_DNA"/>
</dbReference>
<evidence type="ECO:0000313" key="2">
    <source>
        <dbReference type="EMBL" id="CAB0030939.1"/>
    </source>
</evidence>
<dbReference type="Proteomes" id="UP000479190">
    <property type="component" value="Unassembled WGS sequence"/>
</dbReference>
<gene>
    <name evidence="2" type="ORF">TBRA_LOCUS2923</name>
</gene>
<dbReference type="GO" id="GO:0004459">
    <property type="term" value="F:L-lactate dehydrogenase (NAD+) activity"/>
    <property type="evidence" value="ECO:0007669"/>
    <property type="project" value="TreeGrafter"/>
</dbReference>
<dbReference type="Gene3D" id="3.40.50.720">
    <property type="entry name" value="NAD(P)-binding Rossmann-like Domain"/>
    <property type="match status" value="1"/>
</dbReference>
<proteinExistence type="predicted"/>
<feature type="domain" description="Lactate/malate dehydrogenase C-terminal" evidence="1">
    <location>
        <begin position="265"/>
        <end position="431"/>
    </location>
</feature>
<dbReference type="InterPro" id="IPR015955">
    <property type="entry name" value="Lactate_DH/Glyco_Ohase_4_C"/>
</dbReference>
<dbReference type="AlphaFoldDB" id="A0A6H5I135"/>
<dbReference type="SUPFAM" id="SSF56327">
    <property type="entry name" value="LDH C-terminal domain-like"/>
    <property type="match status" value="1"/>
</dbReference>
<dbReference type="OrthoDB" id="5405561at2759"/>
<dbReference type="InterPro" id="IPR036291">
    <property type="entry name" value="NAD(P)-bd_dom_sf"/>
</dbReference>
<dbReference type="Gene3D" id="3.90.110.10">
    <property type="entry name" value="Lactate dehydrogenase/glycoside hydrolase, family 4, C-terminal"/>
    <property type="match status" value="1"/>
</dbReference>
<organism evidence="2 3">
    <name type="scientific">Trichogramma brassicae</name>
    <dbReference type="NCBI Taxonomy" id="86971"/>
    <lineage>
        <taxon>Eukaryota</taxon>
        <taxon>Metazoa</taxon>
        <taxon>Ecdysozoa</taxon>
        <taxon>Arthropoda</taxon>
        <taxon>Hexapoda</taxon>
        <taxon>Insecta</taxon>
        <taxon>Pterygota</taxon>
        <taxon>Neoptera</taxon>
        <taxon>Endopterygota</taxon>
        <taxon>Hymenoptera</taxon>
        <taxon>Apocrita</taxon>
        <taxon>Proctotrupomorpha</taxon>
        <taxon>Chalcidoidea</taxon>
        <taxon>Trichogrammatidae</taxon>
        <taxon>Trichogramma</taxon>
    </lineage>
</organism>
<protein>
    <recommendedName>
        <fullName evidence="1">Lactate/malate dehydrogenase C-terminal domain-containing protein</fullName>
    </recommendedName>
</protein>
<keyword evidence="3" id="KW-1185">Reference proteome</keyword>
<dbReference type="Pfam" id="PF02866">
    <property type="entry name" value="Ldh_1_C"/>
    <property type="match status" value="1"/>
</dbReference>
<reference evidence="2 3" key="1">
    <citation type="submission" date="2020-02" db="EMBL/GenBank/DDBJ databases">
        <authorList>
            <person name="Ferguson B K."/>
        </authorList>
    </citation>
    <scope>NUCLEOTIDE SEQUENCE [LARGE SCALE GENOMIC DNA]</scope>
</reference>
<name>A0A6H5I135_9HYME</name>
<accession>A0A6H5I135</accession>
<dbReference type="GO" id="GO:0006089">
    <property type="term" value="P:lactate metabolic process"/>
    <property type="evidence" value="ECO:0007669"/>
    <property type="project" value="TreeGrafter"/>
</dbReference>
<sequence length="479" mass="54691">MDYQNFVPNICCTHERRSHTDGSELDAYMPDFTLASNNDGKFHRVHGHRISYPTRSFGYSFDEKLKIRARDLRNFTFMRLSPREREKRSLKRPNADTFAHKLNCSYYCAKRNAHSATLDMYQTIKRSYRTRSMQWSRSWRSDSSRSSSFTTRTRISSKRKSKICLTQLFSTVTHALFRPMRFTIHRHCVHYVADLSDVKDALVCVLTCRCSNSAKDDEVQCKVNRVKLQVSKIKQYAPNCIIVVADEPAWKTSEFEPNKIIGVGTMLDNVRLRSLVANRLKNQIRASDVQSFVVGQAGCNSVPVWSSASIMNTKLKDFNAFIGTSQDSEAWNEHYDKYVRDASSVLTAKLGYHGWGLVACACKIVDCVLRNTQSPLPVSTFMPGCNHGFSDKNVFVSLPCIIGRTGVLTIVKQRYTVEEQTKLEQACSKILVGESKEVRIEKMHLLYWTGTAEATACGGDTLMYTSIREKRCTLYAYFI</sequence>
<evidence type="ECO:0000313" key="3">
    <source>
        <dbReference type="Proteomes" id="UP000479190"/>
    </source>
</evidence>
<dbReference type="PANTHER" id="PTHR43128:SF16">
    <property type="entry name" value="L-LACTATE DEHYDROGENASE"/>
    <property type="match status" value="1"/>
</dbReference>
<dbReference type="SUPFAM" id="SSF51735">
    <property type="entry name" value="NAD(P)-binding Rossmann-fold domains"/>
    <property type="match status" value="1"/>
</dbReference>